<dbReference type="RefSeq" id="XP_062792716.1">
    <property type="nucleotide sequence ID" value="XM_062936665.1"/>
</dbReference>
<keyword evidence="2" id="KW-1185">Reference proteome</keyword>
<proteinExistence type="predicted"/>
<dbReference type="InterPro" id="IPR044852">
    <property type="entry name" value="WBP2-like"/>
</dbReference>
<dbReference type="SUPFAM" id="SSF50729">
    <property type="entry name" value="PH domain-like"/>
    <property type="match status" value="1"/>
</dbReference>
<gene>
    <name evidence="1" type="ORF">IL334_004950</name>
</gene>
<evidence type="ECO:0000313" key="2">
    <source>
        <dbReference type="Proteomes" id="UP001329825"/>
    </source>
</evidence>
<dbReference type="GeneID" id="87957081"/>
<dbReference type="EMBL" id="CP141886">
    <property type="protein sequence ID" value="WRT67976.1"/>
    <property type="molecule type" value="Genomic_DNA"/>
</dbReference>
<name>A0ABZ1D1S6_9TREE</name>
<protein>
    <submittedName>
        <fullName evidence="1">Uncharacterized protein</fullName>
    </submittedName>
</protein>
<evidence type="ECO:0000313" key="1">
    <source>
        <dbReference type="EMBL" id="WRT67976.1"/>
    </source>
</evidence>
<sequence>MSVNSVQVDQERRPALQHGENFLTPGHTAEVELKVPATIQGPKRTENAKGNIWVTDKRVLFVADTLDTPGTSASAANVPSNPPDYDAPPSLSSLEIPYISMRSATYNLPTFSANHLLLTFIPSSSSLPDPGTGQYIELKIWIGEGAGHAIWKRIEGERIRAAERQNHSEEEDLPAYAPA</sequence>
<accession>A0ABZ1D1S6</accession>
<dbReference type="Proteomes" id="UP001329825">
    <property type="component" value="Chromosome 6"/>
</dbReference>
<reference evidence="1 2" key="1">
    <citation type="submission" date="2024-01" db="EMBL/GenBank/DDBJ databases">
        <title>Comparative genomics of Cryptococcus and Kwoniella reveals pathogenesis evolution and contrasting modes of karyotype evolution via chromosome fusion or intercentromeric recombination.</title>
        <authorList>
            <person name="Coelho M.A."/>
            <person name="David-Palma M."/>
            <person name="Shea T."/>
            <person name="Bowers K."/>
            <person name="McGinley-Smith S."/>
            <person name="Mohammad A.W."/>
            <person name="Gnirke A."/>
            <person name="Yurkov A.M."/>
            <person name="Nowrousian M."/>
            <person name="Sun S."/>
            <person name="Cuomo C.A."/>
            <person name="Heitman J."/>
        </authorList>
    </citation>
    <scope>NUCLEOTIDE SEQUENCE [LARGE SCALE GENOMIC DNA]</scope>
    <source>
        <strain evidence="1">CBS 11374</strain>
    </source>
</reference>
<dbReference type="PANTHER" id="PTHR31606">
    <property type="entry name" value="WW DOMAIN BINDING PROTEIN 2, ISOFORM E"/>
    <property type="match status" value="1"/>
</dbReference>
<organism evidence="1 2">
    <name type="scientific">Kwoniella shivajii</name>
    <dbReference type="NCBI Taxonomy" id="564305"/>
    <lineage>
        <taxon>Eukaryota</taxon>
        <taxon>Fungi</taxon>
        <taxon>Dikarya</taxon>
        <taxon>Basidiomycota</taxon>
        <taxon>Agaricomycotina</taxon>
        <taxon>Tremellomycetes</taxon>
        <taxon>Tremellales</taxon>
        <taxon>Cryptococcaceae</taxon>
        <taxon>Kwoniella</taxon>
    </lineage>
</organism>
<dbReference type="PANTHER" id="PTHR31606:SF1">
    <property type="entry name" value="WW DOMAIN BINDING PROTEIN 2, ISOFORM E"/>
    <property type="match status" value="1"/>
</dbReference>